<feature type="region of interest" description="Disordered" evidence="3">
    <location>
        <begin position="97"/>
        <end position="147"/>
    </location>
</feature>
<name>A0AAV4DYR9_9GAST</name>
<evidence type="ECO:0000313" key="6">
    <source>
        <dbReference type="EMBL" id="GFO49467.1"/>
    </source>
</evidence>
<feature type="domain" description="DDE Tnp4" evidence="4">
    <location>
        <begin position="310"/>
        <end position="478"/>
    </location>
</feature>
<comment type="caution">
    <text evidence="6">The sequence shown here is derived from an EMBL/GenBank/DDBJ whole genome shotgun (WGS) entry which is preliminary data.</text>
</comment>
<dbReference type="PROSITE" id="PS51257">
    <property type="entry name" value="PROKAR_LIPOPROTEIN"/>
    <property type="match status" value="1"/>
</dbReference>
<dbReference type="InterPro" id="IPR027805">
    <property type="entry name" value="Transposase_HTH_dom"/>
</dbReference>
<keyword evidence="2" id="KW-0479">Metal-binding</keyword>
<gene>
    <name evidence="6" type="ORF">PoB_007597200</name>
</gene>
<sequence length="485" mass="54823">MKTLKFQSVESKSLTPSVWGLLGCAKIPHLWGSNSGCSNSSEYHTTRPLKRPALEINAMDTAGSGPINRLCLLSRAGSRNQKGRVFMESFELLPQWDNSTISNEEPQESELGRETNQNDEESNNFNDAEVDGQNNENEKETNMYNDNDKGINTDITIALVNAMESEVNRLSTAVIDAKSMLKEFTYNKHFFENNDERVKSYTGLPTFAILWQLTTFLCPSLGQTTSINPFQRVILVLFKLKLNMPNQVLGDMFHVSSSTVSKIFLETLDVMYFLYINLKQLIVWPERENLRKTMPKEFIKVYGRRVTIIIDCFEIFIEKPSSVKSQAETFSSYKHHNAAKYLIGVTPQATVSFLSKGWGGRTNDKHVTETSGFLDNLQHGDLILADREFDISESVALKHAEVKIPAFTKGRKQLPASEIIATRKLARLRIHVERVIGSARNKYSILQSTIPITFLQSRDDDDCVILDKIVTVCFSLLNLCPALVK</sequence>
<feature type="domain" description="Transposase Helix-turn-helix" evidence="5">
    <location>
        <begin position="227"/>
        <end position="272"/>
    </location>
</feature>
<evidence type="ECO:0000256" key="3">
    <source>
        <dbReference type="SAM" id="MobiDB-lite"/>
    </source>
</evidence>
<dbReference type="InterPro" id="IPR027806">
    <property type="entry name" value="HARBI1_dom"/>
</dbReference>
<evidence type="ECO:0000313" key="7">
    <source>
        <dbReference type="Proteomes" id="UP000735302"/>
    </source>
</evidence>
<evidence type="ECO:0000256" key="1">
    <source>
        <dbReference type="ARBA" id="ARBA00001968"/>
    </source>
</evidence>
<dbReference type="Proteomes" id="UP000735302">
    <property type="component" value="Unassembled WGS sequence"/>
</dbReference>
<dbReference type="Pfam" id="PF13613">
    <property type="entry name" value="HTH_Tnp_4"/>
    <property type="match status" value="1"/>
</dbReference>
<dbReference type="EMBL" id="BLXT01008489">
    <property type="protein sequence ID" value="GFO49467.1"/>
    <property type="molecule type" value="Genomic_DNA"/>
</dbReference>
<evidence type="ECO:0000259" key="5">
    <source>
        <dbReference type="Pfam" id="PF13613"/>
    </source>
</evidence>
<evidence type="ECO:0000256" key="2">
    <source>
        <dbReference type="ARBA" id="ARBA00022723"/>
    </source>
</evidence>
<reference evidence="6 7" key="1">
    <citation type="journal article" date="2021" name="Elife">
        <title>Chloroplast acquisition without the gene transfer in kleptoplastic sea slugs, Plakobranchus ocellatus.</title>
        <authorList>
            <person name="Maeda T."/>
            <person name="Takahashi S."/>
            <person name="Yoshida T."/>
            <person name="Shimamura S."/>
            <person name="Takaki Y."/>
            <person name="Nagai Y."/>
            <person name="Toyoda A."/>
            <person name="Suzuki Y."/>
            <person name="Arimoto A."/>
            <person name="Ishii H."/>
            <person name="Satoh N."/>
            <person name="Nishiyama T."/>
            <person name="Hasebe M."/>
            <person name="Maruyama T."/>
            <person name="Minagawa J."/>
            <person name="Obokata J."/>
            <person name="Shigenobu S."/>
        </authorList>
    </citation>
    <scope>NUCLEOTIDE SEQUENCE [LARGE SCALE GENOMIC DNA]</scope>
</reference>
<evidence type="ECO:0000259" key="4">
    <source>
        <dbReference type="Pfam" id="PF13359"/>
    </source>
</evidence>
<dbReference type="PANTHER" id="PTHR23080">
    <property type="entry name" value="THAP DOMAIN PROTEIN"/>
    <property type="match status" value="1"/>
</dbReference>
<organism evidence="6 7">
    <name type="scientific">Plakobranchus ocellatus</name>
    <dbReference type="NCBI Taxonomy" id="259542"/>
    <lineage>
        <taxon>Eukaryota</taxon>
        <taxon>Metazoa</taxon>
        <taxon>Spiralia</taxon>
        <taxon>Lophotrochozoa</taxon>
        <taxon>Mollusca</taxon>
        <taxon>Gastropoda</taxon>
        <taxon>Heterobranchia</taxon>
        <taxon>Euthyneura</taxon>
        <taxon>Panpulmonata</taxon>
        <taxon>Sacoglossa</taxon>
        <taxon>Placobranchoidea</taxon>
        <taxon>Plakobranchidae</taxon>
        <taxon>Plakobranchus</taxon>
    </lineage>
</organism>
<keyword evidence="7" id="KW-1185">Reference proteome</keyword>
<protein>
    <submittedName>
        <fullName evidence="6">Nuclease harbi1</fullName>
    </submittedName>
</protein>
<proteinExistence type="predicted"/>
<comment type="cofactor">
    <cofactor evidence="1">
        <name>a divalent metal cation</name>
        <dbReference type="ChEBI" id="CHEBI:60240"/>
    </cofactor>
</comment>
<dbReference type="GO" id="GO:0046872">
    <property type="term" value="F:metal ion binding"/>
    <property type="evidence" value="ECO:0007669"/>
    <property type="project" value="UniProtKB-KW"/>
</dbReference>
<accession>A0AAV4DYR9</accession>
<dbReference type="AlphaFoldDB" id="A0AAV4DYR9"/>
<feature type="compositionally biased region" description="Basic and acidic residues" evidence="3">
    <location>
        <begin position="136"/>
        <end position="147"/>
    </location>
</feature>
<dbReference type="Pfam" id="PF13359">
    <property type="entry name" value="DDE_Tnp_4"/>
    <property type="match status" value="1"/>
</dbReference>